<protein>
    <recommendedName>
        <fullName evidence="2">DUF7282 domain-containing protein</fullName>
    </recommendedName>
</protein>
<organism evidence="3 4">
    <name type="scientific">Halocalculus aciditolerans</name>
    <dbReference type="NCBI Taxonomy" id="1383812"/>
    <lineage>
        <taxon>Archaea</taxon>
        <taxon>Methanobacteriati</taxon>
        <taxon>Methanobacteriota</taxon>
        <taxon>Stenosarchaea group</taxon>
        <taxon>Halobacteria</taxon>
        <taxon>Halobacteriales</taxon>
        <taxon>Halobacteriaceae</taxon>
        <taxon>Halocalculus</taxon>
    </lineage>
</organism>
<feature type="transmembrane region" description="Helical" evidence="1">
    <location>
        <begin position="403"/>
        <end position="428"/>
    </location>
</feature>
<reference evidence="3" key="1">
    <citation type="journal article" date="2014" name="Int. J. Syst. Evol. Microbiol.">
        <title>Complete genome sequence of Corynebacterium casei LMG S-19264T (=DSM 44701T), isolated from a smear-ripened cheese.</title>
        <authorList>
            <consortium name="US DOE Joint Genome Institute (JGI-PGF)"/>
            <person name="Walter F."/>
            <person name="Albersmeier A."/>
            <person name="Kalinowski J."/>
            <person name="Ruckert C."/>
        </authorList>
    </citation>
    <scope>NUCLEOTIDE SEQUENCE</scope>
    <source>
        <strain evidence="3">JCM 19596</strain>
    </source>
</reference>
<sequence>MRRTLLAVVVCVAFAAGAAPGVAAGSGASEDVEAVSGLGFHTVSSPVEHGRDPTIRVGYSAQANATVFFALRDADGAFVGHTGPVETRAGSAVDGRRVPVDDLAGLRTLTVTAYVDDGDRAFDPAADRRLATNATRTFFFAGDDPALGNVAAGATPATRNVTTTYRVTVPASGPLTVSALAIDARHTGLRIDGRAASVNLSISGNLTRAPVANVTTTGSGVAVIDLDRSYALAENDYAVVSLPGRTPGRVGSRTLSVAVNPRSPDAATDTATVDVERAVPTIESVADTAPVAGELDVSYRAPVGAHAFFVAEQNGTRLGHSALVAPDDPIETDGGVRIDLPDGLAGETTLRVVAYNDTNGNGDFDPDADEPYARNGALVAETATPTIGAQTTGVGDENMGSSLIWSAAAVGVSAALLLVAVAAVAVALRRRIVSD</sequence>
<evidence type="ECO:0000313" key="3">
    <source>
        <dbReference type="EMBL" id="GGL48948.1"/>
    </source>
</evidence>
<proteinExistence type="predicted"/>
<reference evidence="3" key="2">
    <citation type="submission" date="2020-09" db="EMBL/GenBank/DDBJ databases">
        <authorList>
            <person name="Sun Q."/>
            <person name="Ohkuma M."/>
        </authorList>
    </citation>
    <scope>NUCLEOTIDE SEQUENCE</scope>
    <source>
        <strain evidence="3">JCM 19596</strain>
    </source>
</reference>
<keyword evidence="1" id="KW-0812">Transmembrane</keyword>
<keyword evidence="4" id="KW-1185">Reference proteome</keyword>
<dbReference type="Pfam" id="PF23951">
    <property type="entry name" value="DUF7282"/>
    <property type="match status" value="1"/>
</dbReference>
<dbReference type="EMBL" id="BMPG01000001">
    <property type="protein sequence ID" value="GGL48948.1"/>
    <property type="molecule type" value="Genomic_DNA"/>
</dbReference>
<keyword evidence="1" id="KW-1133">Transmembrane helix</keyword>
<comment type="caution">
    <text evidence="3">The sequence shown here is derived from an EMBL/GenBank/DDBJ whole genome shotgun (WGS) entry which is preliminary data.</text>
</comment>
<evidence type="ECO:0000259" key="2">
    <source>
        <dbReference type="Pfam" id="PF23951"/>
    </source>
</evidence>
<accession>A0A830FF24</accession>
<keyword evidence="1" id="KW-0472">Membrane</keyword>
<dbReference type="RefSeq" id="WP_188975306.1">
    <property type="nucleotide sequence ID" value="NZ_BMPG01000001.1"/>
</dbReference>
<feature type="domain" description="DUF7282" evidence="2">
    <location>
        <begin position="318"/>
        <end position="384"/>
    </location>
</feature>
<dbReference type="InterPro" id="IPR055706">
    <property type="entry name" value="Slg1/2_DUF7282"/>
</dbReference>
<gene>
    <name evidence="3" type="ORF">GCM10009039_03970</name>
</gene>
<evidence type="ECO:0000313" key="4">
    <source>
        <dbReference type="Proteomes" id="UP000607197"/>
    </source>
</evidence>
<dbReference type="OrthoDB" id="239724at2157"/>
<name>A0A830FF24_9EURY</name>
<evidence type="ECO:0000256" key="1">
    <source>
        <dbReference type="SAM" id="Phobius"/>
    </source>
</evidence>
<dbReference type="AlphaFoldDB" id="A0A830FF24"/>
<dbReference type="Proteomes" id="UP000607197">
    <property type="component" value="Unassembled WGS sequence"/>
</dbReference>